<dbReference type="EMBL" id="BMIB01000003">
    <property type="protein sequence ID" value="GGH70324.1"/>
    <property type="molecule type" value="Genomic_DNA"/>
</dbReference>
<name>A0A917IZX6_9BACT</name>
<evidence type="ECO:0000313" key="2">
    <source>
        <dbReference type="Proteomes" id="UP000627292"/>
    </source>
</evidence>
<keyword evidence="2" id="KW-1185">Reference proteome</keyword>
<dbReference type="RefSeq" id="WP_188953343.1">
    <property type="nucleotide sequence ID" value="NZ_BMIB01000003.1"/>
</dbReference>
<reference evidence="1" key="1">
    <citation type="journal article" date="2014" name="Int. J. Syst. Evol. Microbiol.">
        <title>Complete genome sequence of Corynebacterium casei LMG S-19264T (=DSM 44701T), isolated from a smear-ripened cheese.</title>
        <authorList>
            <consortium name="US DOE Joint Genome Institute (JGI-PGF)"/>
            <person name="Walter F."/>
            <person name="Albersmeier A."/>
            <person name="Kalinowski J."/>
            <person name="Ruckert C."/>
        </authorList>
    </citation>
    <scope>NUCLEOTIDE SEQUENCE</scope>
    <source>
        <strain evidence="1">CGMCC 1.15290</strain>
    </source>
</reference>
<protein>
    <submittedName>
        <fullName evidence="1">Uncharacterized protein</fullName>
    </submittedName>
</protein>
<dbReference type="Proteomes" id="UP000627292">
    <property type="component" value="Unassembled WGS sequence"/>
</dbReference>
<organism evidence="1 2">
    <name type="scientific">Filimonas zeae</name>
    <dbReference type="NCBI Taxonomy" id="1737353"/>
    <lineage>
        <taxon>Bacteria</taxon>
        <taxon>Pseudomonadati</taxon>
        <taxon>Bacteroidota</taxon>
        <taxon>Chitinophagia</taxon>
        <taxon>Chitinophagales</taxon>
        <taxon>Chitinophagaceae</taxon>
        <taxon>Filimonas</taxon>
    </lineage>
</organism>
<comment type="caution">
    <text evidence="1">The sequence shown here is derived from an EMBL/GenBank/DDBJ whole genome shotgun (WGS) entry which is preliminary data.</text>
</comment>
<gene>
    <name evidence="1" type="ORF">GCM10011379_28480</name>
</gene>
<dbReference type="AlphaFoldDB" id="A0A917IZX6"/>
<accession>A0A917IZX6</accession>
<proteinExistence type="predicted"/>
<reference evidence="1" key="2">
    <citation type="submission" date="2020-09" db="EMBL/GenBank/DDBJ databases">
        <authorList>
            <person name="Sun Q."/>
            <person name="Zhou Y."/>
        </authorList>
    </citation>
    <scope>NUCLEOTIDE SEQUENCE</scope>
    <source>
        <strain evidence="1">CGMCC 1.15290</strain>
    </source>
</reference>
<evidence type="ECO:0000313" key="1">
    <source>
        <dbReference type="EMBL" id="GGH70324.1"/>
    </source>
</evidence>
<sequence>MAQELTPTEQWLFTELNNFADRYFEQENRTGAFVTKSILGLIADYGDRQGYDVCVGGFADRYEKGWLFDLVWYKEDERRNLKSIELALEVEQAYGIKHIKYDFEKLLVSNAKINCMICLAGNLPIQEVITYFEMAVAAYEGLRLGSRFFILIWDDYNDGSFIHHIIEKSNFKAI</sequence>